<dbReference type="InterPro" id="IPR017972">
    <property type="entry name" value="Cyt_P450_CS"/>
</dbReference>
<comment type="subcellular location">
    <subcellularLocation>
        <location evidence="2">Microsome membrane</location>
    </subcellularLocation>
</comment>
<evidence type="ECO:0000256" key="7">
    <source>
        <dbReference type="ARBA" id="ARBA00022824"/>
    </source>
</evidence>
<accession>A0A8B6E7P0</accession>
<dbReference type="SUPFAM" id="SSF48264">
    <property type="entry name" value="Cytochrome P450"/>
    <property type="match status" value="1"/>
</dbReference>
<evidence type="ECO:0000256" key="6">
    <source>
        <dbReference type="ARBA" id="ARBA00022723"/>
    </source>
</evidence>
<reference evidence="13" key="1">
    <citation type="submission" date="2018-11" db="EMBL/GenBank/DDBJ databases">
        <authorList>
            <person name="Alioto T."/>
            <person name="Alioto T."/>
        </authorList>
    </citation>
    <scope>NUCLEOTIDE SEQUENCE</scope>
</reference>
<evidence type="ECO:0000256" key="10">
    <source>
        <dbReference type="ARBA" id="ARBA00023004"/>
    </source>
</evidence>
<dbReference type="GO" id="GO:0005506">
    <property type="term" value="F:iron ion binding"/>
    <property type="evidence" value="ECO:0007669"/>
    <property type="project" value="InterPro"/>
</dbReference>
<organism evidence="13 14">
    <name type="scientific">Mytilus galloprovincialis</name>
    <name type="common">Mediterranean mussel</name>
    <dbReference type="NCBI Taxonomy" id="29158"/>
    <lineage>
        <taxon>Eukaryota</taxon>
        <taxon>Metazoa</taxon>
        <taxon>Spiralia</taxon>
        <taxon>Lophotrochozoa</taxon>
        <taxon>Mollusca</taxon>
        <taxon>Bivalvia</taxon>
        <taxon>Autobranchia</taxon>
        <taxon>Pteriomorphia</taxon>
        <taxon>Mytilida</taxon>
        <taxon>Mytiloidea</taxon>
        <taxon>Mytilidae</taxon>
        <taxon>Mytilinae</taxon>
        <taxon>Mytilus</taxon>
    </lineage>
</organism>
<keyword evidence="6 12" id="KW-0479">Metal-binding</keyword>
<evidence type="ECO:0000256" key="2">
    <source>
        <dbReference type="ARBA" id="ARBA00004524"/>
    </source>
</evidence>
<dbReference type="OrthoDB" id="6057686at2759"/>
<keyword evidence="10 12" id="KW-0408">Iron</keyword>
<dbReference type="InterPro" id="IPR001128">
    <property type="entry name" value="Cyt_P450"/>
</dbReference>
<dbReference type="GO" id="GO:0042446">
    <property type="term" value="P:hormone biosynthetic process"/>
    <property type="evidence" value="ECO:0007669"/>
    <property type="project" value="TreeGrafter"/>
</dbReference>
<dbReference type="EC" id="1.14.14.1" evidence="4"/>
<dbReference type="PROSITE" id="PS00086">
    <property type="entry name" value="CYTOCHROME_P450"/>
    <property type="match status" value="1"/>
</dbReference>
<dbReference type="GO" id="GO:0042448">
    <property type="term" value="P:progesterone metabolic process"/>
    <property type="evidence" value="ECO:0007669"/>
    <property type="project" value="TreeGrafter"/>
</dbReference>
<dbReference type="Gene3D" id="1.10.630.10">
    <property type="entry name" value="Cytochrome P450"/>
    <property type="match status" value="2"/>
</dbReference>
<evidence type="ECO:0000256" key="4">
    <source>
        <dbReference type="ARBA" id="ARBA00012109"/>
    </source>
</evidence>
<dbReference type="PANTHER" id="PTHR24289">
    <property type="entry name" value="STEROID 17-ALPHA-HYDROXYLASE/17,20 LYASE"/>
    <property type="match status" value="1"/>
</dbReference>
<name>A0A8B6E7P0_MYTGA</name>
<evidence type="ECO:0000313" key="14">
    <source>
        <dbReference type="Proteomes" id="UP000596742"/>
    </source>
</evidence>
<evidence type="ECO:0000256" key="5">
    <source>
        <dbReference type="ARBA" id="ARBA00022617"/>
    </source>
</evidence>
<comment type="cofactor">
    <cofactor evidence="1">
        <name>heme</name>
        <dbReference type="ChEBI" id="CHEBI:30413"/>
    </cofactor>
</comment>
<comment type="caution">
    <text evidence="13">The sequence shown here is derived from an EMBL/GenBank/DDBJ whole genome shotgun (WGS) entry which is preliminary data.</text>
</comment>
<evidence type="ECO:0000256" key="12">
    <source>
        <dbReference type="RuleBase" id="RU000461"/>
    </source>
</evidence>
<dbReference type="Proteomes" id="UP000596742">
    <property type="component" value="Unassembled WGS sequence"/>
</dbReference>
<keyword evidence="8" id="KW-0492">Microsome</keyword>
<keyword evidence="14" id="KW-1185">Reference proteome</keyword>
<dbReference type="Pfam" id="PF00067">
    <property type="entry name" value="p450"/>
    <property type="match status" value="2"/>
</dbReference>
<sequence length="286" mass="32502">MDYENMHRTINKWSKIYGDVLEINILGQKLVSPNTSEAIRNAFLHEPAGTATSARPPTFFGKYALDNFSDTAFASPSKDWTNRRKLVYKLMHTYGEGIANMESQIKNSLEDMKLKLSEEAGKSVDPAIIIEEFIMGTVEQLIIAKENPEHKGVYQNMMEEVTKTDKEGRPRLKVVNIIPNLWTAHRNEKDFEHPDTFIPDRFLDKSGNLIPATDTLRKSLMPFGVGKRSCIGEVFARSRMFLFLATLLQTASIEKPDNEIIAEFGLDDLNPGLVMQPKPYKIKFVM</sequence>
<evidence type="ECO:0000256" key="3">
    <source>
        <dbReference type="ARBA" id="ARBA00010617"/>
    </source>
</evidence>
<dbReference type="PANTHER" id="PTHR24289:SF21">
    <property type="entry name" value="CYTOCHROME P450 1A"/>
    <property type="match status" value="1"/>
</dbReference>
<dbReference type="InterPro" id="IPR036396">
    <property type="entry name" value="Cyt_P450_sf"/>
</dbReference>
<keyword evidence="7" id="KW-0256">Endoplasmic reticulum</keyword>
<evidence type="ECO:0000256" key="1">
    <source>
        <dbReference type="ARBA" id="ARBA00001971"/>
    </source>
</evidence>
<gene>
    <name evidence="13" type="ORF">MGAL_10B089032</name>
</gene>
<evidence type="ECO:0000256" key="9">
    <source>
        <dbReference type="ARBA" id="ARBA00023002"/>
    </source>
</evidence>
<dbReference type="EMBL" id="UYJE01004642">
    <property type="protein sequence ID" value="VDI30003.1"/>
    <property type="molecule type" value="Genomic_DNA"/>
</dbReference>
<protein>
    <recommendedName>
        <fullName evidence="4">unspecific monooxygenase</fullName>
        <ecNumber evidence="4">1.14.14.1</ecNumber>
    </recommendedName>
</protein>
<evidence type="ECO:0000313" key="13">
    <source>
        <dbReference type="EMBL" id="VDI30003.1"/>
    </source>
</evidence>
<dbReference type="AlphaFoldDB" id="A0A8B6E7P0"/>
<evidence type="ECO:0000256" key="11">
    <source>
        <dbReference type="ARBA" id="ARBA00023033"/>
    </source>
</evidence>
<keyword evidence="9 12" id="KW-0560">Oxidoreductase</keyword>
<dbReference type="GO" id="GO:0020037">
    <property type="term" value="F:heme binding"/>
    <property type="evidence" value="ECO:0007669"/>
    <property type="project" value="InterPro"/>
</dbReference>
<keyword evidence="11 12" id="KW-0503">Monooxygenase</keyword>
<dbReference type="GO" id="GO:0004508">
    <property type="term" value="F:steroid 17-alpha-monooxygenase activity"/>
    <property type="evidence" value="ECO:0007669"/>
    <property type="project" value="TreeGrafter"/>
</dbReference>
<evidence type="ECO:0000256" key="8">
    <source>
        <dbReference type="ARBA" id="ARBA00022848"/>
    </source>
</evidence>
<proteinExistence type="inferred from homology"/>
<comment type="similarity">
    <text evidence="3 12">Belongs to the cytochrome P450 family.</text>
</comment>
<keyword evidence="5 12" id="KW-0349">Heme</keyword>